<keyword evidence="4" id="KW-0285">Flavoprotein</keyword>
<evidence type="ECO:0000256" key="1">
    <source>
        <dbReference type="ARBA" id="ARBA00001974"/>
    </source>
</evidence>
<dbReference type="GO" id="GO:0006744">
    <property type="term" value="P:ubiquinone biosynthetic process"/>
    <property type="evidence" value="ECO:0007669"/>
    <property type="project" value="InterPro"/>
</dbReference>
<dbReference type="AlphaFoldDB" id="A0AA41QMA1"/>
<sequence length="388" mass="40600">MTEIQRAQAVVVGGGLTGIAAAVAAAKAGLSTVHLAPKGPVDRRTSALMMPAVRYLQEAGLIAEPADVGHPLKQIRIIDATNRLLRAPETLFDSVEAGLPAFGWNFPNVKLTDAFGQASAQLPNLVTREVTLTGLAPGADGHLLMLSDGTQLIAELLVGADGKKSLVREEGDFRARENGFTQAALVCDLELGRPIGNCSVEFHYPQGPFTLVPAGGNRANLVWIDDRAVLDGARAAGNEALIETFLKKSMRLFGSIALATPTHVFPLSTLTVTEAGKNGIVLVGEAAHAFPPIGAQGLNLGLRDVADLAASLAGADVGANGWALRLSDDYAARRAPDLARTTGIVDALFRSLLAEMLPAQALRAGGLWALKSMPGLRRQAFGMGMGNR</sequence>
<dbReference type="EMBL" id="JALAZD010000001">
    <property type="protein sequence ID" value="MCI0127058.1"/>
    <property type="molecule type" value="Genomic_DNA"/>
</dbReference>
<dbReference type="PRINTS" id="PR00420">
    <property type="entry name" value="RNGMNOXGNASE"/>
</dbReference>
<evidence type="ECO:0000313" key="9">
    <source>
        <dbReference type="EMBL" id="MCI0127058.1"/>
    </source>
</evidence>
<evidence type="ECO:0000259" key="8">
    <source>
        <dbReference type="Pfam" id="PF01494"/>
    </source>
</evidence>
<dbReference type="Pfam" id="PF01494">
    <property type="entry name" value="FAD_binding_3"/>
    <property type="match status" value="1"/>
</dbReference>
<evidence type="ECO:0000256" key="5">
    <source>
        <dbReference type="ARBA" id="ARBA00022827"/>
    </source>
</evidence>
<dbReference type="GO" id="GO:0071949">
    <property type="term" value="F:FAD binding"/>
    <property type="evidence" value="ECO:0007669"/>
    <property type="project" value="InterPro"/>
</dbReference>
<comment type="caution">
    <text evidence="9">The sequence shown here is derived from an EMBL/GenBank/DDBJ whole genome shotgun (WGS) entry which is preliminary data.</text>
</comment>
<dbReference type="SUPFAM" id="SSF51905">
    <property type="entry name" value="FAD/NAD(P)-binding domain"/>
    <property type="match status" value="1"/>
</dbReference>
<evidence type="ECO:0000256" key="4">
    <source>
        <dbReference type="ARBA" id="ARBA00022630"/>
    </source>
</evidence>
<comment type="similarity">
    <text evidence="3">Belongs to the UbiH/COQ6 family.</text>
</comment>
<gene>
    <name evidence="9" type="ORF">ML536_09480</name>
</gene>
<dbReference type="Proteomes" id="UP001156140">
    <property type="component" value="Unassembled WGS sequence"/>
</dbReference>
<keyword evidence="5" id="KW-0274">FAD</keyword>
<organism evidence="9 10">
    <name type="scientific">Paradevosia shaoguanensis</name>
    <dbReference type="NCBI Taxonomy" id="1335043"/>
    <lineage>
        <taxon>Bacteria</taxon>
        <taxon>Pseudomonadati</taxon>
        <taxon>Pseudomonadota</taxon>
        <taxon>Alphaproteobacteria</taxon>
        <taxon>Hyphomicrobiales</taxon>
        <taxon>Devosiaceae</taxon>
        <taxon>Paradevosia</taxon>
    </lineage>
</organism>
<dbReference type="InterPro" id="IPR036188">
    <property type="entry name" value="FAD/NAD-bd_sf"/>
</dbReference>
<evidence type="ECO:0000313" key="10">
    <source>
        <dbReference type="Proteomes" id="UP001156140"/>
    </source>
</evidence>
<dbReference type="InterPro" id="IPR051205">
    <property type="entry name" value="UbiH/COQ6_monooxygenase"/>
</dbReference>
<keyword evidence="10" id="KW-1185">Reference proteome</keyword>
<evidence type="ECO:0000256" key="7">
    <source>
        <dbReference type="ARBA" id="ARBA00023033"/>
    </source>
</evidence>
<reference evidence="9" key="1">
    <citation type="submission" date="2022-03" db="EMBL/GenBank/DDBJ databases">
        <title>The complete genome sequence of a Methyloterrigena soli.</title>
        <authorList>
            <person name="Zi Z."/>
        </authorList>
    </citation>
    <scope>NUCLEOTIDE SEQUENCE</scope>
    <source>
        <strain evidence="9">M48</strain>
    </source>
</reference>
<comment type="pathway">
    <text evidence="2">Cofactor biosynthesis; ubiquinone biosynthesis.</text>
</comment>
<keyword evidence="6" id="KW-0560">Oxidoreductase</keyword>
<feature type="domain" description="FAD-binding" evidence="8">
    <location>
        <begin position="7"/>
        <end position="336"/>
    </location>
</feature>
<name>A0AA41QMA1_9HYPH</name>
<dbReference type="PANTHER" id="PTHR43876">
    <property type="entry name" value="UBIQUINONE BIOSYNTHESIS MONOOXYGENASE COQ6, MITOCHONDRIAL"/>
    <property type="match status" value="1"/>
</dbReference>
<protein>
    <submittedName>
        <fullName evidence="9">FAD-dependent monooxygenase</fullName>
    </submittedName>
</protein>
<evidence type="ECO:0000256" key="2">
    <source>
        <dbReference type="ARBA" id="ARBA00004749"/>
    </source>
</evidence>
<dbReference type="PANTHER" id="PTHR43876:SF7">
    <property type="entry name" value="UBIQUINONE BIOSYNTHESIS MONOOXYGENASE COQ6, MITOCHONDRIAL"/>
    <property type="match status" value="1"/>
</dbReference>
<dbReference type="RefSeq" id="WP_281735714.1">
    <property type="nucleotide sequence ID" value="NZ_JAKETQ010000001.1"/>
</dbReference>
<proteinExistence type="inferred from homology"/>
<dbReference type="NCBIfam" id="TIGR01988">
    <property type="entry name" value="Ubi-OHases"/>
    <property type="match status" value="1"/>
</dbReference>
<dbReference type="InterPro" id="IPR010971">
    <property type="entry name" value="UbiH/COQ6"/>
</dbReference>
<keyword evidence="7 9" id="KW-0503">Monooxygenase</keyword>
<dbReference type="GO" id="GO:0004497">
    <property type="term" value="F:monooxygenase activity"/>
    <property type="evidence" value="ECO:0007669"/>
    <property type="project" value="UniProtKB-KW"/>
</dbReference>
<evidence type="ECO:0000256" key="3">
    <source>
        <dbReference type="ARBA" id="ARBA00005349"/>
    </source>
</evidence>
<accession>A0AA41QMA1</accession>
<comment type="cofactor">
    <cofactor evidence="1">
        <name>FAD</name>
        <dbReference type="ChEBI" id="CHEBI:57692"/>
    </cofactor>
</comment>
<dbReference type="Gene3D" id="3.50.50.60">
    <property type="entry name" value="FAD/NAD(P)-binding domain"/>
    <property type="match status" value="2"/>
</dbReference>
<dbReference type="InterPro" id="IPR002938">
    <property type="entry name" value="FAD-bd"/>
</dbReference>
<dbReference type="GO" id="GO:0016705">
    <property type="term" value="F:oxidoreductase activity, acting on paired donors, with incorporation or reduction of molecular oxygen"/>
    <property type="evidence" value="ECO:0007669"/>
    <property type="project" value="InterPro"/>
</dbReference>
<evidence type="ECO:0000256" key="6">
    <source>
        <dbReference type="ARBA" id="ARBA00023002"/>
    </source>
</evidence>